<protein>
    <submittedName>
        <fullName evidence="1">Uncharacterized protein</fullName>
    </submittedName>
</protein>
<organism evidence="1 2">
    <name type="scientific">Lentzea kristufekii</name>
    <dbReference type="NCBI Taxonomy" id="3095430"/>
    <lineage>
        <taxon>Bacteria</taxon>
        <taxon>Bacillati</taxon>
        <taxon>Actinomycetota</taxon>
        <taxon>Actinomycetes</taxon>
        <taxon>Pseudonocardiales</taxon>
        <taxon>Pseudonocardiaceae</taxon>
        <taxon>Lentzea</taxon>
    </lineage>
</organism>
<evidence type="ECO:0000313" key="2">
    <source>
        <dbReference type="Proteomes" id="UP001271792"/>
    </source>
</evidence>
<evidence type="ECO:0000313" key="1">
    <source>
        <dbReference type="EMBL" id="MDX8056070.1"/>
    </source>
</evidence>
<proteinExistence type="predicted"/>
<sequence length="66" mass="6875">MARKQTMMPLPTNGGTGRRVALTLAALVVLALVIRDPAGAAVIARQLATWGGAILDGVVAFFRELS</sequence>
<accession>A0ABU4U6U3</accession>
<reference evidence="1 2" key="1">
    <citation type="submission" date="2023-11" db="EMBL/GenBank/DDBJ databases">
        <title>Lentzea sokolovensis, sp. nov., Lentzea kristufkii, sp. nov., and Lentzea miocenensis, sp. nov., rare actinobacteria from Sokolov Coal Basin, Miocene lacustrine sediment, Czech Republic.</title>
        <authorList>
            <person name="Lara A."/>
            <person name="Kotroba L."/>
            <person name="Nouioui I."/>
            <person name="Neumann-Schaal M."/>
            <person name="Mast Y."/>
            <person name="Chronakova A."/>
        </authorList>
    </citation>
    <scope>NUCLEOTIDE SEQUENCE [LARGE SCALE GENOMIC DNA]</scope>
    <source>
        <strain evidence="1 2">BCCO 10_0798</strain>
    </source>
</reference>
<keyword evidence="2" id="KW-1185">Reference proteome</keyword>
<dbReference type="Proteomes" id="UP001271792">
    <property type="component" value="Unassembled WGS sequence"/>
</dbReference>
<gene>
    <name evidence="1" type="ORF">SK571_42410</name>
</gene>
<comment type="caution">
    <text evidence="1">The sequence shown here is derived from an EMBL/GenBank/DDBJ whole genome shotgun (WGS) entry which is preliminary data.</text>
</comment>
<dbReference type="RefSeq" id="WP_189160110.1">
    <property type="nucleotide sequence ID" value="NZ_JAXAVV010000035.1"/>
</dbReference>
<reference evidence="1 2" key="2">
    <citation type="submission" date="2023-11" db="EMBL/GenBank/DDBJ databases">
        <authorList>
            <person name="Lara A.C."/>
            <person name="Chronakova A."/>
        </authorList>
    </citation>
    <scope>NUCLEOTIDE SEQUENCE [LARGE SCALE GENOMIC DNA]</scope>
    <source>
        <strain evidence="1 2">BCCO 10_0798</strain>
    </source>
</reference>
<name>A0ABU4U6U3_9PSEU</name>
<dbReference type="EMBL" id="JAXAVV010000035">
    <property type="protein sequence ID" value="MDX8056070.1"/>
    <property type="molecule type" value="Genomic_DNA"/>
</dbReference>